<name>A0ABN2LTW5_9MICO</name>
<keyword evidence="1" id="KW-0472">Membrane</keyword>
<keyword evidence="1" id="KW-1133">Transmembrane helix</keyword>
<accession>A0ABN2LTW5</accession>
<keyword evidence="1" id="KW-0812">Transmembrane</keyword>
<feature type="transmembrane region" description="Helical" evidence="1">
    <location>
        <begin position="30"/>
        <end position="52"/>
    </location>
</feature>
<evidence type="ECO:0000313" key="3">
    <source>
        <dbReference type="Proteomes" id="UP001499938"/>
    </source>
</evidence>
<evidence type="ECO:0008006" key="4">
    <source>
        <dbReference type="Google" id="ProtNLM"/>
    </source>
</evidence>
<feature type="transmembrane region" description="Helical" evidence="1">
    <location>
        <begin position="138"/>
        <end position="157"/>
    </location>
</feature>
<protein>
    <recommendedName>
        <fullName evidence="4">DUF2975 domain-containing protein</fullName>
    </recommendedName>
</protein>
<organism evidence="2 3">
    <name type="scientific">Nostocoides veronense</name>
    <dbReference type="NCBI Taxonomy" id="330836"/>
    <lineage>
        <taxon>Bacteria</taxon>
        <taxon>Bacillati</taxon>
        <taxon>Actinomycetota</taxon>
        <taxon>Actinomycetes</taxon>
        <taxon>Micrococcales</taxon>
        <taxon>Intrasporangiaceae</taxon>
        <taxon>Nostocoides</taxon>
    </lineage>
</organism>
<dbReference type="InterPro" id="IPR021354">
    <property type="entry name" value="DUF2975"/>
</dbReference>
<feature type="transmembrane region" description="Helical" evidence="1">
    <location>
        <begin position="177"/>
        <end position="196"/>
    </location>
</feature>
<reference evidence="2 3" key="1">
    <citation type="journal article" date="2019" name="Int. J. Syst. Evol. Microbiol.">
        <title>The Global Catalogue of Microorganisms (GCM) 10K type strain sequencing project: providing services to taxonomists for standard genome sequencing and annotation.</title>
        <authorList>
            <consortium name="The Broad Institute Genomics Platform"/>
            <consortium name="The Broad Institute Genome Sequencing Center for Infectious Disease"/>
            <person name="Wu L."/>
            <person name="Ma J."/>
        </authorList>
    </citation>
    <scope>NUCLEOTIDE SEQUENCE [LARGE SCALE GENOMIC DNA]</scope>
    <source>
        <strain evidence="2 3">JCM 15592</strain>
    </source>
</reference>
<gene>
    <name evidence="2" type="ORF">GCM10009811_24130</name>
</gene>
<sequence>MNDTTRRPARRTERKDWLAFDRSDRIGLTILLWLVGARTLVASVGLPILRWIQGEPISLPLSSAVTVPELDRTGVLYSPADYAVDYSNPGAGARILDLLPGVLLTAVVIACIAIFLRIMRSISSGQPFAAGQVGRWRAIAFLLMIGPAVALFARMAVDGALASNLDLGGLDLMVSMTLPWLPMTIGLVAALIAEAFKVGAKLSDDADGLI</sequence>
<dbReference type="Proteomes" id="UP001499938">
    <property type="component" value="Unassembled WGS sequence"/>
</dbReference>
<dbReference type="EMBL" id="BAAAPO010000038">
    <property type="protein sequence ID" value="GAA1799361.1"/>
    <property type="molecule type" value="Genomic_DNA"/>
</dbReference>
<dbReference type="Pfam" id="PF11188">
    <property type="entry name" value="DUF2975"/>
    <property type="match status" value="1"/>
</dbReference>
<comment type="caution">
    <text evidence="2">The sequence shown here is derived from an EMBL/GenBank/DDBJ whole genome shotgun (WGS) entry which is preliminary data.</text>
</comment>
<keyword evidence="3" id="KW-1185">Reference proteome</keyword>
<evidence type="ECO:0000256" key="1">
    <source>
        <dbReference type="SAM" id="Phobius"/>
    </source>
</evidence>
<evidence type="ECO:0000313" key="2">
    <source>
        <dbReference type="EMBL" id="GAA1799361.1"/>
    </source>
</evidence>
<proteinExistence type="predicted"/>
<dbReference type="RefSeq" id="WP_344085588.1">
    <property type="nucleotide sequence ID" value="NZ_BAAAPO010000038.1"/>
</dbReference>
<feature type="transmembrane region" description="Helical" evidence="1">
    <location>
        <begin position="98"/>
        <end position="118"/>
    </location>
</feature>